<feature type="region of interest" description="Disordered" evidence="1">
    <location>
        <begin position="206"/>
        <end position="230"/>
    </location>
</feature>
<dbReference type="AlphaFoldDB" id="A0A0X3NXS0"/>
<feature type="compositionally biased region" description="Basic and acidic residues" evidence="1">
    <location>
        <begin position="280"/>
        <end position="292"/>
    </location>
</feature>
<dbReference type="GO" id="GO:0005737">
    <property type="term" value="C:cytoplasm"/>
    <property type="evidence" value="ECO:0007669"/>
    <property type="project" value="TreeGrafter"/>
</dbReference>
<dbReference type="GO" id="GO:0005634">
    <property type="term" value="C:nucleus"/>
    <property type="evidence" value="ECO:0007669"/>
    <property type="project" value="TreeGrafter"/>
</dbReference>
<dbReference type="PANTHER" id="PTHR22437">
    <property type="entry name" value="WINGED HELIX DOMAIN-CONTAINING PROTEIN"/>
    <property type="match status" value="1"/>
</dbReference>
<feature type="compositionally biased region" description="Polar residues" evidence="1">
    <location>
        <begin position="206"/>
        <end position="220"/>
    </location>
</feature>
<reference evidence="3" key="1">
    <citation type="submission" date="2016-01" db="EMBL/GenBank/DDBJ databases">
        <title>Reference transcriptome for the parasite Schistocephalus solidus: insights into the molecular evolution of parasitism.</title>
        <authorList>
            <person name="Hebert F.O."/>
            <person name="Grambauer S."/>
            <person name="Barber I."/>
            <person name="Landry C.R."/>
            <person name="Aubin-Horth N."/>
        </authorList>
    </citation>
    <scope>NUCLEOTIDE SEQUENCE</scope>
</reference>
<name>A0A0X3NXS0_SCHSO</name>
<sequence length="572" mass="63700">MSARNFGILSSTRCLAIAFKQEFSVASKKINVYDLFTSFKNVNLANKSNPFIQKSIERCIFLGHIEPFVILIGGDEATLRAIKSCWMRTQLNPPHGFRIESIGDASGLVLNSVPQYSSMRLEEIIFQVICQVSTTEPTCSERRLLSCLASIFSDMRASPPPRQAVEVALMALIRTGTIYFCGQGYNLLTPDKLHVANWLRTLPPNTTTQGYESPMSSVKQLKSPVRKDSVRCEPAQSLLTSVNTSITPAAPLAKTDPDQRDAGPLNFTDELPDSCGLPRPLEKPRSTLRKTDSSPALSDLGANPMTTTENQASTAFLDNSWVGGIPNKSLTTPSPLNILSAPTKRRVLGTEALSPNGFLPMTSGECTSACNWRLSGGPFNVFTEHRESQGPLQREQLSRSYYHSPERHYYGRGLAEQRTNLSKSADFHILNKVKDPKAPMEEPKKRGSTALLQWFFRRIRHLRQSIKRRPQEPDWHTSATATFPIFYQNSNFIPQSAATGMVQLQQKQSGHGKTTTMQDLGRLERFCFAKSPRNYLIGELESGTNRSASYCSQTCGNLRRCLSLAEQQKNHL</sequence>
<dbReference type="PANTHER" id="PTHR22437:SF0">
    <property type="entry name" value="FI21431P1"/>
    <property type="match status" value="1"/>
</dbReference>
<dbReference type="GO" id="GO:0000977">
    <property type="term" value="F:RNA polymerase II transcription regulatory region sequence-specific DNA binding"/>
    <property type="evidence" value="ECO:0007669"/>
    <property type="project" value="TreeGrafter"/>
</dbReference>
<accession>A0A0X3NXS0</accession>
<dbReference type="GO" id="GO:0006357">
    <property type="term" value="P:regulation of transcription by RNA polymerase II"/>
    <property type="evidence" value="ECO:0007669"/>
    <property type="project" value="InterPro"/>
</dbReference>
<gene>
    <name evidence="3" type="ORF">TR116231</name>
</gene>
<dbReference type="InterPro" id="IPR040126">
    <property type="entry name" value="STOX1/2"/>
</dbReference>
<dbReference type="EMBL" id="GEEE01018644">
    <property type="protein sequence ID" value="JAP44581.1"/>
    <property type="molecule type" value="Transcribed_RNA"/>
</dbReference>
<feature type="region of interest" description="Disordered" evidence="1">
    <location>
        <begin position="248"/>
        <end position="306"/>
    </location>
</feature>
<feature type="domain" description="Winged helix Storkhead-box1" evidence="2">
    <location>
        <begin position="112"/>
        <end position="190"/>
    </location>
</feature>
<evidence type="ECO:0000256" key="1">
    <source>
        <dbReference type="SAM" id="MobiDB-lite"/>
    </source>
</evidence>
<evidence type="ECO:0000259" key="2">
    <source>
        <dbReference type="Pfam" id="PF10264"/>
    </source>
</evidence>
<organism evidence="3">
    <name type="scientific">Schistocephalus solidus</name>
    <name type="common">Tapeworm</name>
    <dbReference type="NCBI Taxonomy" id="70667"/>
    <lineage>
        <taxon>Eukaryota</taxon>
        <taxon>Metazoa</taxon>
        <taxon>Spiralia</taxon>
        <taxon>Lophotrochozoa</taxon>
        <taxon>Platyhelminthes</taxon>
        <taxon>Cestoda</taxon>
        <taxon>Eucestoda</taxon>
        <taxon>Diphyllobothriidea</taxon>
        <taxon>Diphyllobothriidae</taxon>
        <taxon>Schistocephalus</taxon>
    </lineage>
</organism>
<dbReference type="InterPro" id="IPR019391">
    <property type="entry name" value="Storkhead-box_WHD"/>
</dbReference>
<dbReference type="Pfam" id="PF10264">
    <property type="entry name" value="WHD_Storkhead"/>
    <property type="match status" value="1"/>
</dbReference>
<evidence type="ECO:0000313" key="3">
    <source>
        <dbReference type="EMBL" id="JAP44581.1"/>
    </source>
</evidence>
<protein>
    <recommendedName>
        <fullName evidence="2">Winged helix Storkhead-box1 domain-containing protein</fullName>
    </recommendedName>
</protein>
<proteinExistence type="predicted"/>